<protein>
    <submittedName>
        <fullName evidence="2">Uncharacterized protein</fullName>
    </submittedName>
</protein>
<sequence length="102" mass="10778">MSVERDLTKLMKGFELVTVVGMLDKTCDLDGEHKGEDERLVLSSEGNATPSGLGAWPKSEEGDVANGTSLNPWDSKGFTVGRTVGDAATKSEVAGTKEFCSP</sequence>
<proteinExistence type="predicted"/>
<organism evidence="2">
    <name type="scientific">Micrurus surinamensis</name>
    <name type="common">Surinam coral snake</name>
    <dbReference type="NCBI Taxonomy" id="129470"/>
    <lineage>
        <taxon>Eukaryota</taxon>
        <taxon>Metazoa</taxon>
        <taxon>Chordata</taxon>
        <taxon>Craniata</taxon>
        <taxon>Vertebrata</taxon>
        <taxon>Euteleostomi</taxon>
        <taxon>Lepidosauria</taxon>
        <taxon>Squamata</taxon>
        <taxon>Bifurcata</taxon>
        <taxon>Unidentata</taxon>
        <taxon>Episquamata</taxon>
        <taxon>Toxicofera</taxon>
        <taxon>Serpentes</taxon>
        <taxon>Colubroidea</taxon>
        <taxon>Elapidae</taxon>
        <taxon>Elapinae</taxon>
        <taxon>Micrurus</taxon>
    </lineage>
</organism>
<dbReference type="AlphaFoldDB" id="A0A2D4PUA9"/>
<name>A0A2D4PUA9_MICSU</name>
<reference evidence="2" key="2">
    <citation type="submission" date="2017-11" db="EMBL/GenBank/DDBJ databases">
        <title>Coralsnake Venomics: Analyses of Venom Gland Transcriptomes and Proteomes of Six Brazilian Taxa.</title>
        <authorList>
            <person name="Aird S.D."/>
            <person name="Jorge da Silva N."/>
            <person name="Qiu L."/>
            <person name="Villar-Briones A."/>
            <person name="Aparecida-Saddi V."/>
            <person name="Campos-Telles M.P."/>
            <person name="Grau M."/>
            <person name="Mikheyev A.S."/>
        </authorList>
    </citation>
    <scope>NUCLEOTIDE SEQUENCE</scope>
    <source>
        <tissue evidence="2">Venom_gland</tissue>
    </source>
</reference>
<dbReference type="EMBL" id="IACN01089261">
    <property type="protein sequence ID" value="LAB61547.1"/>
    <property type="molecule type" value="Transcribed_RNA"/>
</dbReference>
<feature type="region of interest" description="Disordered" evidence="1">
    <location>
        <begin position="36"/>
        <end position="78"/>
    </location>
</feature>
<accession>A0A2D4PUA9</accession>
<evidence type="ECO:0000256" key="1">
    <source>
        <dbReference type="SAM" id="MobiDB-lite"/>
    </source>
</evidence>
<reference evidence="2" key="1">
    <citation type="submission" date="2017-07" db="EMBL/GenBank/DDBJ databases">
        <authorList>
            <person name="Mikheyev A."/>
            <person name="Grau M."/>
        </authorList>
    </citation>
    <scope>NUCLEOTIDE SEQUENCE</scope>
    <source>
        <tissue evidence="2">Venom_gland</tissue>
    </source>
</reference>
<evidence type="ECO:0000313" key="2">
    <source>
        <dbReference type="EMBL" id="LAB61547.1"/>
    </source>
</evidence>